<feature type="non-terminal residue" evidence="1">
    <location>
        <position position="1"/>
    </location>
</feature>
<dbReference type="AlphaFoldDB" id="A0A8D9HK44"/>
<proteinExistence type="predicted"/>
<organism evidence="1 2">
    <name type="scientific">Brassica campestris</name>
    <name type="common">Field mustard</name>
    <dbReference type="NCBI Taxonomy" id="3711"/>
    <lineage>
        <taxon>Eukaryota</taxon>
        <taxon>Viridiplantae</taxon>
        <taxon>Streptophyta</taxon>
        <taxon>Embryophyta</taxon>
        <taxon>Tracheophyta</taxon>
        <taxon>Spermatophyta</taxon>
        <taxon>Magnoliopsida</taxon>
        <taxon>eudicotyledons</taxon>
        <taxon>Gunneridae</taxon>
        <taxon>Pentapetalae</taxon>
        <taxon>rosids</taxon>
        <taxon>malvids</taxon>
        <taxon>Brassicales</taxon>
        <taxon>Brassicaceae</taxon>
        <taxon>Brassiceae</taxon>
        <taxon>Brassica</taxon>
    </lineage>
</organism>
<name>A0A8D9HK44_BRACM</name>
<dbReference type="Gramene" id="A07p06620.2_BraZ1">
    <property type="protein sequence ID" value="A07p06620.2_BraZ1.CDS"/>
    <property type="gene ID" value="A07g06620.2_BraZ1"/>
</dbReference>
<dbReference type="Proteomes" id="UP000694005">
    <property type="component" value="Chromosome A07"/>
</dbReference>
<dbReference type="EMBL" id="LS974623">
    <property type="protein sequence ID" value="CAG7901018.1"/>
    <property type="molecule type" value="Genomic_DNA"/>
</dbReference>
<gene>
    <name evidence="1" type="ORF">BRAPAZ1V2_A07P06620.2</name>
</gene>
<evidence type="ECO:0000313" key="1">
    <source>
        <dbReference type="EMBL" id="CAG7901018.1"/>
    </source>
</evidence>
<protein>
    <submittedName>
        <fullName evidence="1">Uncharacterized protein</fullName>
    </submittedName>
</protein>
<accession>A0A8D9HK44</accession>
<reference evidence="1 2" key="1">
    <citation type="submission" date="2021-07" db="EMBL/GenBank/DDBJ databases">
        <authorList>
            <consortium name="Genoscope - CEA"/>
            <person name="William W."/>
        </authorList>
    </citation>
    <scope>NUCLEOTIDE SEQUENCE [LARGE SCALE GENOMIC DNA]</scope>
</reference>
<sequence>MRNSSGERITKRISNNAYQRGLQGKYNVSSSFNVTDLVLYHADETDLRSNPSQVGEDVILASKGTDETKEIEQLVPELKKVKECDSWMQPRGCHSDDLNVPLGPITRSKQARFHQAL</sequence>
<evidence type="ECO:0000313" key="2">
    <source>
        <dbReference type="Proteomes" id="UP000694005"/>
    </source>
</evidence>